<reference evidence="1" key="2">
    <citation type="journal article" date="2022" name="Clin. Infect. Dis.">
        <title>Association between Clostridium innocuum and antibiotic-associated diarrhea in adults and children: A cross-sectional study and comparative genomics analysis.</title>
        <authorList>
            <person name="Cherny K.E."/>
            <person name="Muscat E.B."/>
            <person name="Balaji A."/>
            <person name="Mukherjee J."/>
            <person name="Ozer E.A."/>
            <person name="Angarone M.P."/>
            <person name="Hauser A.R."/>
            <person name="Sichel J.S."/>
            <person name="Amponsah E."/>
            <person name="Kociolek L.K."/>
        </authorList>
    </citation>
    <scope>NUCLEOTIDE SEQUENCE</scope>
    <source>
        <strain evidence="1">NU1-AC-029v</strain>
    </source>
</reference>
<evidence type="ECO:0000313" key="3">
    <source>
        <dbReference type="Proteomes" id="UP000503330"/>
    </source>
</evidence>
<dbReference type="RefSeq" id="WP_147324031.1">
    <property type="nucleotide sequence ID" value="NZ_AP025565.1"/>
</dbReference>
<dbReference type="Proteomes" id="UP001203972">
    <property type="component" value="Unassembled WGS sequence"/>
</dbReference>
<dbReference type="GeneID" id="61925355"/>
<dbReference type="AlphaFoldDB" id="A0AAP2XWY8"/>
<proteinExistence type="predicted"/>
<reference evidence="2 3" key="1">
    <citation type="submission" date="2020-02" db="EMBL/GenBank/DDBJ databases">
        <authorList>
            <person name="Kociolek L.K."/>
            <person name="Ozer E.A."/>
        </authorList>
    </citation>
    <scope>NUCLEOTIDE SEQUENCE [LARGE SCALE GENOMIC DNA]</scope>
    <source>
        <strain evidence="2 3">ATCC 14501</strain>
    </source>
</reference>
<sequence length="152" mass="17820">MKSIYTVEAEEKLVYKLEITRCPICISSLCIKQIVMTLSGTYQIINLGYGCPDKNCKGNDVVYSSEEAFHQSLWYTRYGMDVFAFIGEQRFCNHKTRMEIAEELKQYHVQITDREVEKCMRNTSTFLKQIAQKDKTRLIRLAKQDMVVSYCR</sequence>
<accession>A0AAP2XWY8</accession>
<dbReference type="EMBL" id="CP048838">
    <property type="protein sequence ID" value="QJA02266.1"/>
    <property type="molecule type" value="Genomic_DNA"/>
</dbReference>
<evidence type="ECO:0000313" key="2">
    <source>
        <dbReference type="EMBL" id="QJA02266.1"/>
    </source>
</evidence>
<name>A0AAP2XWY8_CLOIN</name>
<evidence type="ECO:0000313" key="4">
    <source>
        <dbReference type="Proteomes" id="UP001203972"/>
    </source>
</evidence>
<protein>
    <submittedName>
        <fullName evidence="1">Uncharacterized protein</fullName>
    </submittedName>
</protein>
<organism evidence="1 4">
    <name type="scientific">Clostridium innocuum</name>
    <dbReference type="NCBI Taxonomy" id="1522"/>
    <lineage>
        <taxon>Bacteria</taxon>
        <taxon>Bacillati</taxon>
        <taxon>Bacillota</taxon>
        <taxon>Clostridia</taxon>
        <taxon>Eubacteriales</taxon>
        <taxon>Clostridiaceae</taxon>
        <taxon>Clostridium</taxon>
    </lineage>
</organism>
<evidence type="ECO:0000313" key="1">
    <source>
        <dbReference type="EMBL" id="MCR0235076.1"/>
    </source>
</evidence>
<gene>
    <name evidence="2" type="ORF">G4D54_07420</name>
    <name evidence="1" type="ORF">MKC95_20120</name>
</gene>
<dbReference type="Proteomes" id="UP000503330">
    <property type="component" value="Chromosome"/>
</dbReference>
<dbReference type="EMBL" id="JAKTMA010000049">
    <property type="protein sequence ID" value="MCR0235076.1"/>
    <property type="molecule type" value="Genomic_DNA"/>
</dbReference>